<dbReference type="InterPro" id="IPR029063">
    <property type="entry name" value="SAM-dependent_MTases_sf"/>
</dbReference>
<proteinExistence type="predicted"/>
<reference evidence="4 5" key="1">
    <citation type="submission" date="2024-02" db="EMBL/GenBank/DDBJ databases">
        <authorList>
            <person name="Chen Y."/>
            <person name="Shah S."/>
            <person name="Dougan E. K."/>
            <person name="Thang M."/>
            <person name="Chan C."/>
        </authorList>
    </citation>
    <scope>NUCLEOTIDE SEQUENCE [LARGE SCALE GENOMIC DNA]</scope>
</reference>
<name>A0ABP0IDQ4_9DINO</name>
<comment type="caution">
    <text evidence="4">The sequence shown here is derived from an EMBL/GenBank/DDBJ whole genome shotgun (WGS) entry which is preliminary data.</text>
</comment>
<dbReference type="InterPro" id="IPR001525">
    <property type="entry name" value="C5_MeTfrase"/>
</dbReference>
<evidence type="ECO:0000313" key="4">
    <source>
        <dbReference type="EMBL" id="CAK9000433.1"/>
    </source>
</evidence>
<dbReference type="EMBL" id="CAXAMN010002603">
    <property type="protein sequence ID" value="CAK9000433.1"/>
    <property type="molecule type" value="Genomic_DNA"/>
</dbReference>
<accession>A0ABP0IDQ4</accession>
<evidence type="ECO:0000256" key="3">
    <source>
        <dbReference type="SAM" id="MobiDB-lite"/>
    </source>
</evidence>
<evidence type="ECO:0008006" key="6">
    <source>
        <dbReference type="Google" id="ProtNLM"/>
    </source>
</evidence>
<keyword evidence="1" id="KW-0489">Methyltransferase</keyword>
<gene>
    <name evidence="4" type="ORF">CCMP2556_LOCUS6067</name>
</gene>
<evidence type="ECO:0000256" key="1">
    <source>
        <dbReference type="ARBA" id="ARBA00022603"/>
    </source>
</evidence>
<feature type="region of interest" description="Disordered" evidence="3">
    <location>
        <begin position="346"/>
        <end position="375"/>
    </location>
</feature>
<dbReference type="Proteomes" id="UP001642484">
    <property type="component" value="Unassembled WGS sequence"/>
</dbReference>
<evidence type="ECO:0000313" key="5">
    <source>
        <dbReference type="Proteomes" id="UP001642484"/>
    </source>
</evidence>
<evidence type="ECO:0000256" key="2">
    <source>
        <dbReference type="ARBA" id="ARBA00022679"/>
    </source>
</evidence>
<keyword evidence="2" id="KW-0808">Transferase</keyword>
<dbReference type="Gene3D" id="3.40.50.150">
    <property type="entry name" value="Vaccinia Virus protein VP39"/>
    <property type="match status" value="1"/>
</dbReference>
<organism evidence="4 5">
    <name type="scientific">Durusdinium trenchii</name>
    <dbReference type="NCBI Taxonomy" id="1381693"/>
    <lineage>
        <taxon>Eukaryota</taxon>
        <taxon>Sar</taxon>
        <taxon>Alveolata</taxon>
        <taxon>Dinophyceae</taxon>
        <taxon>Suessiales</taxon>
        <taxon>Symbiodiniaceae</taxon>
        <taxon>Durusdinium</taxon>
    </lineage>
</organism>
<sequence length="375" mass="41440">MPRKDESELGNLGDLPMPPKLDESGRCECKKADDYLAELLLYYPDIGDMTFFASKVLAALLLKHRCESPDSKIYENLSTQAGSEIGVCSICTGTGAFETCASATFEAIMYVFGLDNTGECTVKPSFGAECVPFKASYGRQDMPDDYCMFKDARLLRSDARRVCTVHGGPCRLPSVIDGFGAGFSCTSYSSLNKDAAKNASAMEKASRNEAEGRVASVTTFMACCDVLEISNPTWAIFENVQAIDRESANDEQTNLDLCLQEIDAKGYACQTYLLDDAWYGLPQSRRRVYLVCLNRNAAGVATSASTFFQSVKSLLQKMYIKPPHPDRFLLADDDPAVTSYLQTLQEEREKQRAKEAERPSEKNPSWISLHMSLAE</sequence>
<dbReference type="Pfam" id="PF00145">
    <property type="entry name" value="DNA_methylase"/>
    <property type="match status" value="1"/>
</dbReference>
<protein>
    <recommendedName>
        <fullName evidence="6">DNA (cytosine-5-)-methyltransferase</fullName>
    </recommendedName>
</protein>
<dbReference type="SUPFAM" id="SSF53335">
    <property type="entry name" value="S-adenosyl-L-methionine-dependent methyltransferases"/>
    <property type="match status" value="1"/>
</dbReference>
<feature type="compositionally biased region" description="Basic and acidic residues" evidence="3">
    <location>
        <begin position="346"/>
        <end position="361"/>
    </location>
</feature>
<keyword evidence="5" id="KW-1185">Reference proteome</keyword>